<evidence type="ECO:0000313" key="3">
    <source>
        <dbReference type="Proteomes" id="UP000076798"/>
    </source>
</evidence>
<keyword evidence="3" id="KW-1185">Reference proteome</keyword>
<feature type="non-terminal residue" evidence="2">
    <location>
        <position position="397"/>
    </location>
</feature>
<feature type="non-terminal residue" evidence="2">
    <location>
        <position position="1"/>
    </location>
</feature>
<accession>A0A165WEB7</accession>
<dbReference type="EMBL" id="KV428934">
    <property type="protein sequence ID" value="KZT31050.1"/>
    <property type="molecule type" value="Genomic_DNA"/>
</dbReference>
<name>A0A165WEB7_9AGAM</name>
<dbReference type="AlphaFoldDB" id="A0A165WEB7"/>
<feature type="region of interest" description="Disordered" evidence="1">
    <location>
        <begin position="76"/>
        <end position="268"/>
    </location>
</feature>
<gene>
    <name evidence="2" type="ORF">SISSUDRAFT_1068171</name>
</gene>
<organism evidence="2 3">
    <name type="scientific">Sistotremastrum suecicum HHB10207 ss-3</name>
    <dbReference type="NCBI Taxonomy" id="1314776"/>
    <lineage>
        <taxon>Eukaryota</taxon>
        <taxon>Fungi</taxon>
        <taxon>Dikarya</taxon>
        <taxon>Basidiomycota</taxon>
        <taxon>Agaricomycotina</taxon>
        <taxon>Agaricomycetes</taxon>
        <taxon>Sistotremastrales</taxon>
        <taxon>Sistotremastraceae</taxon>
        <taxon>Sistotremastrum</taxon>
    </lineage>
</organism>
<protein>
    <submittedName>
        <fullName evidence="2">Uncharacterized protein</fullName>
    </submittedName>
</protein>
<feature type="compositionally biased region" description="Polar residues" evidence="1">
    <location>
        <begin position="240"/>
        <end position="249"/>
    </location>
</feature>
<feature type="compositionally biased region" description="Basic residues" evidence="1">
    <location>
        <begin position="387"/>
        <end position="397"/>
    </location>
</feature>
<reference evidence="2 3" key="1">
    <citation type="journal article" date="2016" name="Mol. Biol. Evol.">
        <title>Comparative Genomics of Early-Diverging Mushroom-Forming Fungi Provides Insights into the Origins of Lignocellulose Decay Capabilities.</title>
        <authorList>
            <person name="Nagy L.G."/>
            <person name="Riley R."/>
            <person name="Tritt A."/>
            <person name="Adam C."/>
            <person name="Daum C."/>
            <person name="Floudas D."/>
            <person name="Sun H."/>
            <person name="Yadav J.S."/>
            <person name="Pangilinan J."/>
            <person name="Larsson K.H."/>
            <person name="Matsuura K."/>
            <person name="Barry K."/>
            <person name="Labutti K."/>
            <person name="Kuo R."/>
            <person name="Ohm R.A."/>
            <person name="Bhattacharya S.S."/>
            <person name="Shirouzu T."/>
            <person name="Yoshinaga Y."/>
            <person name="Martin F.M."/>
            <person name="Grigoriev I.V."/>
            <person name="Hibbett D.S."/>
        </authorList>
    </citation>
    <scope>NUCLEOTIDE SEQUENCE [LARGE SCALE GENOMIC DNA]</scope>
    <source>
        <strain evidence="2 3">HHB10207 ss-3</strain>
    </source>
</reference>
<evidence type="ECO:0000313" key="2">
    <source>
        <dbReference type="EMBL" id="KZT31050.1"/>
    </source>
</evidence>
<sequence>DLAGSDASYLEDPPQGCDSPTPYRRTSAGRSDFDSGYDGGVDLYTSKPKETRKAASHASDVATSWDMSLNLGNVDEDTGPGAFDWVDSYGDGYDKEPGSDPFVAHGATHPPSQPTIASNKARPPPPRTAATARRVPVDPLPSSTLHHKTAPPVHPRPSHQTAPPAARGVPLRNLRAGARRRYAGDDEGEDFSQEMEAVCGTDDEEERGEVGEEVGDDDDQSGTDVSRYSEERQPRVRFQARQTPLSSPTKETRRTPTSAYVEDGYDEDDEEAEDIVKFVFDARTSSGKSRREDFEIRASTSYKDFMTIAGQAMGYEEGAPDLLFHLSNQAKKTSKKLTKTTYKGVIEKVVSNNAVKYNKNGTRTARQPNALSIMLIDDRPPEEKKSTLKSRSRVGAG</sequence>
<proteinExistence type="predicted"/>
<feature type="region of interest" description="Disordered" evidence="1">
    <location>
        <begin position="1"/>
        <end position="64"/>
    </location>
</feature>
<feature type="region of interest" description="Disordered" evidence="1">
    <location>
        <begin position="376"/>
        <end position="397"/>
    </location>
</feature>
<feature type="compositionally biased region" description="Basic and acidic residues" evidence="1">
    <location>
        <begin position="376"/>
        <end position="386"/>
    </location>
</feature>
<dbReference type="Proteomes" id="UP000076798">
    <property type="component" value="Unassembled WGS sequence"/>
</dbReference>
<feature type="compositionally biased region" description="Acidic residues" evidence="1">
    <location>
        <begin position="201"/>
        <end position="221"/>
    </location>
</feature>
<evidence type="ECO:0000256" key="1">
    <source>
        <dbReference type="SAM" id="MobiDB-lite"/>
    </source>
</evidence>